<dbReference type="GO" id="GO:0045892">
    <property type="term" value="P:negative regulation of DNA-templated transcription"/>
    <property type="evidence" value="ECO:0007669"/>
    <property type="project" value="TreeGrafter"/>
</dbReference>
<dbReference type="PANTHER" id="PTHR30136:SF7">
    <property type="entry name" value="HTH-TYPE TRANSCRIPTIONAL REGULATOR KDGR-RELATED"/>
    <property type="match status" value="1"/>
</dbReference>
<dbReference type="InterPro" id="IPR050707">
    <property type="entry name" value="HTH_MetabolicPath_Reg"/>
</dbReference>
<sequence>MTTAKPRTYTAPALEKGLEILELLADVKEPLTLVQIAAKLNRSKSELYRMLAVLETKGYLAREEGSDHFYITNRLFDLGMSVPPVGTLVEAAFPIMHRLADFTHQPCHLAIGSGHRMVVIARVESPSSLGLSVRVGHSLNLFESSSGFVLMAWMEQQKREKLFQYFEANSDTFNRAELEPRLTAIREQKCLRMQSAVVAGIEDMSCPIYVGDYDHVVAGLTIPYLCGINTGVTPDETLEALKEAASEISALAQSYGGF</sequence>
<feature type="domain" description="HTH iclR-type" evidence="2">
    <location>
        <begin position="11"/>
        <end position="80"/>
    </location>
</feature>
<dbReference type="AlphaFoldDB" id="A0AAW7XBE9"/>
<gene>
    <name evidence="4" type="ORF">Q4521_19975</name>
</gene>
<dbReference type="InterPro" id="IPR005471">
    <property type="entry name" value="Tscrpt_reg_IclR_N"/>
</dbReference>
<protein>
    <submittedName>
        <fullName evidence="4">IclR family transcriptional regulator</fullName>
    </submittedName>
</protein>
<accession>A0AAW7XBE9</accession>
<dbReference type="PROSITE" id="PS51077">
    <property type="entry name" value="HTH_ICLR"/>
    <property type="match status" value="1"/>
</dbReference>
<dbReference type="SMART" id="SM00346">
    <property type="entry name" value="HTH_ICLR"/>
    <property type="match status" value="1"/>
</dbReference>
<dbReference type="Pfam" id="PF01614">
    <property type="entry name" value="IclR_C"/>
    <property type="match status" value="1"/>
</dbReference>
<dbReference type="PANTHER" id="PTHR30136">
    <property type="entry name" value="HELIX-TURN-HELIX TRANSCRIPTIONAL REGULATOR, ICLR FAMILY"/>
    <property type="match status" value="1"/>
</dbReference>
<reference evidence="4" key="1">
    <citation type="submission" date="2023-07" db="EMBL/GenBank/DDBJ databases">
        <title>Genome content predicts the carbon catabolic preferences of heterotrophic bacteria.</title>
        <authorList>
            <person name="Gralka M."/>
        </authorList>
    </citation>
    <scope>NUCLEOTIDE SEQUENCE</scope>
    <source>
        <strain evidence="4">I3M17_2</strain>
    </source>
</reference>
<evidence type="ECO:0000256" key="1">
    <source>
        <dbReference type="ARBA" id="ARBA00023125"/>
    </source>
</evidence>
<evidence type="ECO:0000313" key="5">
    <source>
        <dbReference type="Proteomes" id="UP001169760"/>
    </source>
</evidence>
<dbReference type="GO" id="GO:0003700">
    <property type="term" value="F:DNA-binding transcription factor activity"/>
    <property type="evidence" value="ECO:0007669"/>
    <property type="project" value="TreeGrafter"/>
</dbReference>
<feature type="domain" description="IclR-ED" evidence="3">
    <location>
        <begin position="74"/>
        <end position="254"/>
    </location>
</feature>
<evidence type="ECO:0000313" key="4">
    <source>
        <dbReference type="EMBL" id="MDO6424779.1"/>
    </source>
</evidence>
<dbReference type="InterPro" id="IPR014757">
    <property type="entry name" value="Tscrpt_reg_IclR_C"/>
</dbReference>
<dbReference type="Pfam" id="PF09339">
    <property type="entry name" value="HTH_IclR"/>
    <property type="match status" value="1"/>
</dbReference>
<dbReference type="GO" id="GO:0003677">
    <property type="term" value="F:DNA binding"/>
    <property type="evidence" value="ECO:0007669"/>
    <property type="project" value="UniProtKB-KW"/>
</dbReference>
<organism evidence="4 5">
    <name type="scientific">Saccharophagus degradans</name>
    <dbReference type="NCBI Taxonomy" id="86304"/>
    <lineage>
        <taxon>Bacteria</taxon>
        <taxon>Pseudomonadati</taxon>
        <taxon>Pseudomonadota</taxon>
        <taxon>Gammaproteobacteria</taxon>
        <taxon>Cellvibrionales</taxon>
        <taxon>Cellvibrionaceae</taxon>
        <taxon>Saccharophagus</taxon>
    </lineage>
</organism>
<dbReference type="Proteomes" id="UP001169760">
    <property type="component" value="Unassembled WGS sequence"/>
</dbReference>
<proteinExistence type="predicted"/>
<dbReference type="EMBL" id="JAUOPB010000018">
    <property type="protein sequence ID" value="MDO6424779.1"/>
    <property type="molecule type" value="Genomic_DNA"/>
</dbReference>
<dbReference type="CDD" id="cd00090">
    <property type="entry name" value="HTH_ARSR"/>
    <property type="match status" value="1"/>
</dbReference>
<evidence type="ECO:0000259" key="2">
    <source>
        <dbReference type="PROSITE" id="PS51077"/>
    </source>
</evidence>
<dbReference type="PROSITE" id="PS51078">
    <property type="entry name" value="ICLR_ED"/>
    <property type="match status" value="1"/>
</dbReference>
<name>A0AAW7XBE9_9GAMM</name>
<comment type="caution">
    <text evidence="4">The sequence shown here is derived from an EMBL/GenBank/DDBJ whole genome shotgun (WGS) entry which is preliminary data.</text>
</comment>
<dbReference type="InterPro" id="IPR011991">
    <property type="entry name" value="ArsR-like_HTH"/>
</dbReference>
<keyword evidence="1" id="KW-0238">DNA-binding</keyword>
<dbReference type="RefSeq" id="WP_216065181.1">
    <property type="nucleotide sequence ID" value="NZ_CP123764.1"/>
</dbReference>
<evidence type="ECO:0000259" key="3">
    <source>
        <dbReference type="PROSITE" id="PS51078"/>
    </source>
</evidence>